<dbReference type="OrthoDB" id="5490668at2"/>
<evidence type="ECO:0000256" key="1">
    <source>
        <dbReference type="ARBA" id="ARBA00022553"/>
    </source>
</evidence>
<evidence type="ECO:0000313" key="5">
    <source>
        <dbReference type="EMBL" id="TKD10321.1"/>
    </source>
</evidence>
<dbReference type="Pfam" id="PF01740">
    <property type="entry name" value="STAS"/>
    <property type="match status" value="1"/>
</dbReference>
<dbReference type="PROSITE" id="PS50801">
    <property type="entry name" value="STAS"/>
    <property type="match status" value="1"/>
</dbReference>
<organism evidence="5 6">
    <name type="scientific">Polyangium fumosum</name>
    <dbReference type="NCBI Taxonomy" id="889272"/>
    <lineage>
        <taxon>Bacteria</taxon>
        <taxon>Pseudomonadati</taxon>
        <taxon>Myxococcota</taxon>
        <taxon>Polyangia</taxon>
        <taxon>Polyangiales</taxon>
        <taxon>Polyangiaceae</taxon>
        <taxon>Polyangium</taxon>
    </lineage>
</organism>
<proteinExistence type="predicted"/>
<sequence length="378" mass="41061">MMTPSASGMNTAVKTFDCMAVHERRTNAVIDSTVSRPATDASACVSAWIVGVHEGGTMAEERTAVGGDVAALEAEIAALRRENASLKAQVVALEGALMDVRVDAPPRMATMRAAVIERVDNERRRLLHAVLDHSPSVIFVKDPEGRYLLVNRQAEHRFGRTRKELLGRSDADFFPPEAAQAMREKDVEAVRRGEPLQFEEEIVFAGELRHFHTIKFPILNNFGALMGVCGIATDITEQKRKEEERLLLREQVIAAQQEALRELSTPLVPIAEGVVAMPIVGSVDQARAERIMGTLLEGIGHHGAHAVILDITGVRTVDTNVASAIVSAARAVRLLGARVIVTGVRPEVARTLIEIGTDLDGIVMRGNLQSGIAFALRR</sequence>
<evidence type="ECO:0000256" key="2">
    <source>
        <dbReference type="SAM" id="Coils"/>
    </source>
</evidence>
<evidence type="ECO:0000259" key="3">
    <source>
        <dbReference type="PROSITE" id="PS50112"/>
    </source>
</evidence>
<accession>A0A4U1JGR0</accession>
<name>A0A4U1JGR0_9BACT</name>
<comment type="caution">
    <text evidence="5">The sequence shown here is derived from an EMBL/GenBank/DDBJ whole genome shotgun (WGS) entry which is preliminary data.</text>
</comment>
<dbReference type="CDD" id="cd00130">
    <property type="entry name" value="PAS"/>
    <property type="match status" value="1"/>
</dbReference>
<feature type="domain" description="STAS" evidence="4">
    <location>
        <begin position="264"/>
        <end position="375"/>
    </location>
</feature>
<dbReference type="PROSITE" id="PS50112">
    <property type="entry name" value="PAS"/>
    <property type="match status" value="1"/>
</dbReference>
<keyword evidence="6" id="KW-1185">Reference proteome</keyword>
<dbReference type="InterPro" id="IPR013656">
    <property type="entry name" value="PAS_4"/>
</dbReference>
<reference evidence="5 6" key="1">
    <citation type="submission" date="2019-04" db="EMBL/GenBank/DDBJ databases">
        <authorList>
            <person name="Li Y."/>
            <person name="Wang J."/>
        </authorList>
    </citation>
    <scope>NUCLEOTIDE SEQUENCE [LARGE SCALE GENOMIC DNA]</scope>
    <source>
        <strain evidence="5 6">DSM 14668</strain>
    </source>
</reference>
<evidence type="ECO:0000259" key="4">
    <source>
        <dbReference type="PROSITE" id="PS50801"/>
    </source>
</evidence>
<keyword evidence="1" id="KW-0597">Phosphoprotein</keyword>
<keyword evidence="2" id="KW-0175">Coiled coil</keyword>
<dbReference type="PANTHER" id="PTHR33745:SF3">
    <property type="entry name" value="RSBT CO-ANTAGONIST PROTEIN RSBRC"/>
    <property type="match status" value="1"/>
</dbReference>
<dbReference type="SUPFAM" id="SSF55785">
    <property type="entry name" value="PYP-like sensor domain (PAS domain)"/>
    <property type="match status" value="1"/>
</dbReference>
<feature type="coiled-coil region" evidence="2">
    <location>
        <begin position="69"/>
        <end position="96"/>
    </location>
</feature>
<dbReference type="SMART" id="SM00091">
    <property type="entry name" value="PAS"/>
    <property type="match status" value="1"/>
</dbReference>
<dbReference type="InterPro" id="IPR036513">
    <property type="entry name" value="STAS_dom_sf"/>
</dbReference>
<protein>
    <submittedName>
        <fullName evidence="5">PAS domain S-box protein</fullName>
    </submittedName>
</protein>
<dbReference type="EMBL" id="SSMQ01000006">
    <property type="protein sequence ID" value="TKD10321.1"/>
    <property type="molecule type" value="Genomic_DNA"/>
</dbReference>
<dbReference type="AlphaFoldDB" id="A0A4U1JGR0"/>
<dbReference type="PANTHER" id="PTHR33745">
    <property type="entry name" value="RSBT ANTAGONIST PROTEIN RSBS-RELATED"/>
    <property type="match status" value="1"/>
</dbReference>
<dbReference type="SUPFAM" id="SSF52091">
    <property type="entry name" value="SpoIIaa-like"/>
    <property type="match status" value="1"/>
</dbReference>
<dbReference type="Proteomes" id="UP000309215">
    <property type="component" value="Unassembled WGS sequence"/>
</dbReference>
<dbReference type="Gene3D" id="3.30.450.20">
    <property type="entry name" value="PAS domain"/>
    <property type="match status" value="1"/>
</dbReference>
<dbReference type="NCBIfam" id="TIGR00229">
    <property type="entry name" value="sensory_box"/>
    <property type="match status" value="1"/>
</dbReference>
<dbReference type="InterPro" id="IPR000014">
    <property type="entry name" value="PAS"/>
</dbReference>
<dbReference type="InterPro" id="IPR002645">
    <property type="entry name" value="STAS_dom"/>
</dbReference>
<dbReference type="InterPro" id="IPR035965">
    <property type="entry name" value="PAS-like_dom_sf"/>
</dbReference>
<dbReference type="CDD" id="cd07041">
    <property type="entry name" value="STAS_RsbR_RsbS_like"/>
    <property type="match status" value="1"/>
</dbReference>
<dbReference type="InterPro" id="IPR051932">
    <property type="entry name" value="Bact_StressResp_Reg"/>
</dbReference>
<evidence type="ECO:0000313" key="6">
    <source>
        <dbReference type="Proteomes" id="UP000309215"/>
    </source>
</evidence>
<dbReference type="Gene3D" id="3.30.750.24">
    <property type="entry name" value="STAS domain"/>
    <property type="match status" value="1"/>
</dbReference>
<feature type="domain" description="PAS" evidence="3">
    <location>
        <begin position="123"/>
        <end position="193"/>
    </location>
</feature>
<dbReference type="Pfam" id="PF08448">
    <property type="entry name" value="PAS_4"/>
    <property type="match status" value="1"/>
</dbReference>
<gene>
    <name evidence="5" type="ORF">E8A74_07670</name>
</gene>